<reference evidence="1 2" key="1">
    <citation type="submission" date="2019-07" db="EMBL/GenBank/DDBJ databases">
        <title>New species of Amycolatopsis and Streptomyces.</title>
        <authorList>
            <person name="Duangmal K."/>
            <person name="Teo W.F.A."/>
            <person name="Lipun K."/>
        </authorList>
    </citation>
    <scope>NUCLEOTIDE SEQUENCE [LARGE SCALE GENOMIC DNA]</scope>
    <source>
        <strain evidence="1 2">NBRC 106415</strain>
    </source>
</reference>
<protein>
    <submittedName>
        <fullName evidence="1">Uncharacterized protein</fullName>
    </submittedName>
</protein>
<organism evidence="1 2">
    <name type="scientific">Streptomyces spongiae</name>
    <dbReference type="NCBI Taxonomy" id="565072"/>
    <lineage>
        <taxon>Bacteria</taxon>
        <taxon>Bacillati</taxon>
        <taxon>Actinomycetota</taxon>
        <taxon>Actinomycetes</taxon>
        <taxon>Kitasatosporales</taxon>
        <taxon>Streptomycetaceae</taxon>
        <taxon>Streptomyces</taxon>
    </lineage>
</organism>
<keyword evidence="2" id="KW-1185">Reference proteome</keyword>
<dbReference type="AlphaFoldDB" id="A0A5N8XWA6"/>
<name>A0A5N8XWA6_9ACTN</name>
<sequence>MRGRLMGTEPPEFRLLPWAGGEGKPCYLISDEHPGPVSRLADATESIQLGMGRQLLAHADDLIPDTPQGELRFLAECLTGALRDALRIADSRGRRLKQLN</sequence>
<dbReference type="OrthoDB" id="4320909at2"/>
<proteinExistence type="predicted"/>
<dbReference type="EMBL" id="VJZC01000492">
    <property type="protein sequence ID" value="MPY62985.1"/>
    <property type="molecule type" value="Genomic_DNA"/>
</dbReference>
<accession>A0A5N8XWA6</accession>
<dbReference type="Proteomes" id="UP000400924">
    <property type="component" value="Unassembled WGS sequence"/>
</dbReference>
<evidence type="ECO:0000313" key="1">
    <source>
        <dbReference type="EMBL" id="MPY62985.1"/>
    </source>
</evidence>
<comment type="caution">
    <text evidence="1">The sequence shown here is derived from an EMBL/GenBank/DDBJ whole genome shotgun (WGS) entry which is preliminary data.</text>
</comment>
<gene>
    <name evidence="1" type="ORF">FNH08_39290</name>
</gene>
<evidence type="ECO:0000313" key="2">
    <source>
        <dbReference type="Proteomes" id="UP000400924"/>
    </source>
</evidence>